<dbReference type="EMBL" id="JACIJJ010000001">
    <property type="protein sequence ID" value="MBB5696765.1"/>
    <property type="molecule type" value="Genomic_DNA"/>
</dbReference>
<evidence type="ECO:0000313" key="1">
    <source>
        <dbReference type="EMBL" id="MBB5696765.1"/>
    </source>
</evidence>
<evidence type="ECO:0000313" key="2">
    <source>
        <dbReference type="Proteomes" id="UP000557739"/>
    </source>
</evidence>
<dbReference type="RefSeq" id="WP_184023220.1">
    <property type="nucleotide sequence ID" value="NZ_JACIJJ010000001.1"/>
</dbReference>
<name>A0A7W9EHD5_9SPHN</name>
<evidence type="ECO:0008006" key="3">
    <source>
        <dbReference type="Google" id="ProtNLM"/>
    </source>
</evidence>
<comment type="caution">
    <text evidence="1">The sequence shown here is derived from an EMBL/GenBank/DDBJ whole genome shotgun (WGS) entry which is preliminary data.</text>
</comment>
<sequence length="64" mass="6876">MAAKALASLAISPTGDGYLLMIEDEDGETMELTATFEQLDLIAEAVDQQLNSDEEDALGIDEDE</sequence>
<accession>A0A7W9EHD5</accession>
<proteinExistence type="predicted"/>
<dbReference type="AlphaFoldDB" id="A0A7W9EHD5"/>
<reference evidence="1 2" key="1">
    <citation type="submission" date="2020-08" db="EMBL/GenBank/DDBJ databases">
        <title>Genomic Encyclopedia of Type Strains, Phase IV (KMG-IV): sequencing the most valuable type-strain genomes for metagenomic binning, comparative biology and taxonomic classification.</title>
        <authorList>
            <person name="Goeker M."/>
        </authorList>
    </citation>
    <scope>NUCLEOTIDE SEQUENCE [LARGE SCALE GENOMIC DNA]</scope>
    <source>
        <strain evidence="1 2">DSM 27244</strain>
    </source>
</reference>
<dbReference type="Proteomes" id="UP000557739">
    <property type="component" value="Unassembled WGS sequence"/>
</dbReference>
<organism evidence="1 2">
    <name type="scientific">Sphingomonas yantingensis</name>
    <dbReference type="NCBI Taxonomy" id="1241761"/>
    <lineage>
        <taxon>Bacteria</taxon>
        <taxon>Pseudomonadati</taxon>
        <taxon>Pseudomonadota</taxon>
        <taxon>Alphaproteobacteria</taxon>
        <taxon>Sphingomonadales</taxon>
        <taxon>Sphingomonadaceae</taxon>
        <taxon>Sphingomonas</taxon>
    </lineage>
</organism>
<protein>
    <recommendedName>
        <fullName evidence="3">DUF1292 domain-containing protein</fullName>
    </recommendedName>
</protein>
<keyword evidence="2" id="KW-1185">Reference proteome</keyword>
<gene>
    <name evidence="1" type="ORF">FHR19_000090</name>
</gene>